<protein>
    <recommendedName>
        <fullName evidence="2">Impact N-terminal domain-containing protein</fullName>
    </recommendedName>
</protein>
<dbReference type="KEGG" id="loa:LOAG_15784"/>
<evidence type="ECO:0000313" key="3">
    <source>
        <dbReference type="EMBL" id="EFO12750.1"/>
    </source>
</evidence>
<dbReference type="InterPro" id="IPR023582">
    <property type="entry name" value="Impact"/>
</dbReference>
<dbReference type="Pfam" id="PF01205">
    <property type="entry name" value="Impact_N"/>
    <property type="match status" value="1"/>
</dbReference>
<name>A0A1S0TEX5_LOALO</name>
<organism evidence="3">
    <name type="scientific">Loa loa</name>
    <name type="common">Eye worm</name>
    <name type="synonym">Filaria loa</name>
    <dbReference type="NCBI Taxonomy" id="7209"/>
    <lineage>
        <taxon>Eukaryota</taxon>
        <taxon>Metazoa</taxon>
        <taxon>Ecdysozoa</taxon>
        <taxon>Nematoda</taxon>
        <taxon>Chromadorea</taxon>
        <taxon>Rhabditida</taxon>
        <taxon>Spirurina</taxon>
        <taxon>Spiruromorpha</taxon>
        <taxon>Filarioidea</taxon>
        <taxon>Onchocercidae</taxon>
        <taxon>Loa</taxon>
    </lineage>
</organism>
<dbReference type="RefSeq" id="XP_003151319.1">
    <property type="nucleotide sequence ID" value="XM_003151271.2"/>
</dbReference>
<dbReference type="AlphaFoldDB" id="A0A1S0TEX5"/>
<dbReference type="InterPro" id="IPR001498">
    <property type="entry name" value="Impact_N"/>
</dbReference>
<dbReference type="PANTHER" id="PTHR16301">
    <property type="entry name" value="IMPACT-RELATED"/>
    <property type="match status" value="1"/>
</dbReference>
<dbReference type="PANTHER" id="PTHR16301:SF25">
    <property type="entry name" value="PROTEIN IMPACT"/>
    <property type="match status" value="1"/>
</dbReference>
<reference evidence="3" key="1">
    <citation type="submission" date="2012-04" db="EMBL/GenBank/DDBJ databases">
        <title>The Genome Sequence of Loa loa.</title>
        <authorList>
            <consortium name="The Broad Institute Genome Sequencing Platform"/>
            <consortium name="Broad Institute Genome Sequencing Center for Infectious Disease"/>
            <person name="Nutman T.B."/>
            <person name="Fink D.L."/>
            <person name="Russ C."/>
            <person name="Young S."/>
            <person name="Zeng Q."/>
            <person name="Gargeya S."/>
            <person name="Alvarado L."/>
            <person name="Berlin A."/>
            <person name="Chapman S.B."/>
            <person name="Chen Z."/>
            <person name="Freedman E."/>
            <person name="Gellesch M."/>
            <person name="Goldberg J."/>
            <person name="Griggs A."/>
            <person name="Gujja S."/>
            <person name="Heilman E.R."/>
            <person name="Heiman D."/>
            <person name="Howarth C."/>
            <person name="Mehta T."/>
            <person name="Neiman D."/>
            <person name="Pearson M."/>
            <person name="Roberts A."/>
            <person name="Saif S."/>
            <person name="Shea T."/>
            <person name="Shenoy N."/>
            <person name="Sisk P."/>
            <person name="Stolte C."/>
            <person name="Sykes S."/>
            <person name="White J."/>
            <person name="Yandava C."/>
            <person name="Haas B."/>
            <person name="Henn M.R."/>
            <person name="Nusbaum C."/>
            <person name="Birren B."/>
        </authorList>
    </citation>
    <scope>NUCLEOTIDE SEQUENCE [LARGE SCALE GENOMIC DNA]</scope>
</reference>
<feature type="non-terminal residue" evidence="3">
    <location>
        <position position="1"/>
    </location>
</feature>
<dbReference type="InterPro" id="IPR020568">
    <property type="entry name" value="Ribosomal_Su5_D2-typ_SF"/>
</dbReference>
<dbReference type="SUPFAM" id="SSF54211">
    <property type="entry name" value="Ribosomal protein S5 domain 2-like"/>
    <property type="match status" value="1"/>
</dbReference>
<dbReference type="InParanoid" id="A0A1S0TEX5"/>
<evidence type="ECO:0000259" key="2">
    <source>
        <dbReference type="Pfam" id="PF01205"/>
    </source>
</evidence>
<dbReference type="EMBL" id="JH714778">
    <property type="protein sequence ID" value="EFO12750.1"/>
    <property type="molecule type" value="Genomic_DNA"/>
</dbReference>
<sequence>DDGEVGAGAKLLNLLELMKAKNVLVIITRWYGGIHLGPDRFRHICNLARQILVDNGFSGRTS</sequence>
<comment type="similarity">
    <text evidence="1">Belongs to the IMPACT family.</text>
</comment>
<gene>
    <name evidence="3" type="ORF">LOAG_15784</name>
</gene>
<dbReference type="GO" id="GO:0006446">
    <property type="term" value="P:regulation of translational initiation"/>
    <property type="evidence" value="ECO:0007669"/>
    <property type="project" value="TreeGrafter"/>
</dbReference>
<dbReference type="Gene3D" id="3.30.230.30">
    <property type="entry name" value="Impact, N-terminal domain"/>
    <property type="match status" value="1"/>
</dbReference>
<dbReference type="GeneID" id="9953277"/>
<dbReference type="GO" id="GO:0005737">
    <property type="term" value="C:cytoplasm"/>
    <property type="evidence" value="ECO:0007669"/>
    <property type="project" value="TreeGrafter"/>
</dbReference>
<dbReference type="GO" id="GO:0140469">
    <property type="term" value="P:GCN2-mediated signaling"/>
    <property type="evidence" value="ECO:0007669"/>
    <property type="project" value="TreeGrafter"/>
</dbReference>
<feature type="domain" description="Impact N-terminal" evidence="2">
    <location>
        <begin position="1"/>
        <end position="52"/>
    </location>
</feature>
<accession>A0A1S0TEX5</accession>
<dbReference type="CTD" id="9953277"/>
<proteinExistence type="inferred from homology"/>
<dbReference type="InterPro" id="IPR036956">
    <property type="entry name" value="Impact_N_sf"/>
</dbReference>
<dbReference type="OrthoDB" id="69641at2759"/>
<evidence type="ECO:0000256" key="1">
    <source>
        <dbReference type="ARBA" id="ARBA00007665"/>
    </source>
</evidence>